<dbReference type="EMBL" id="SMDR01000005">
    <property type="protein sequence ID" value="TNJ32671.1"/>
    <property type="molecule type" value="Genomic_DNA"/>
</dbReference>
<evidence type="ECO:0000256" key="2">
    <source>
        <dbReference type="ARBA" id="ARBA00022475"/>
    </source>
</evidence>
<feature type="transmembrane region" description="Helical" evidence="6">
    <location>
        <begin position="280"/>
        <end position="302"/>
    </location>
</feature>
<dbReference type="OrthoDB" id="9797605at2"/>
<accession>A0A5C4RPL6</accession>
<keyword evidence="4 6" id="KW-1133">Transmembrane helix</keyword>
<keyword evidence="5 6" id="KW-0472">Membrane</keyword>
<feature type="transmembrane region" description="Helical" evidence="6">
    <location>
        <begin position="230"/>
        <end position="247"/>
    </location>
</feature>
<gene>
    <name evidence="8" type="ORF">E1B00_14830</name>
</gene>
<dbReference type="Proteomes" id="UP000305760">
    <property type="component" value="Unassembled WGS sequence"/>
</dbReference>
<feature type="transmembrane region" description="Helical" evidence="6">
    <location>
        <begin position="33"/>
        <end position="49"/>
    </location>
</feature>
<feature type="domain" description="MASE1" evidence="7">
    <location>
        <begin position="39"/>
        <end position="301"/>
    </location>
</feature>
<name>A0A5C4RPL6_9GAMM</name>
<proteinExistence type="predicted"/>
<evidence type="ECO:0000256" key="4">
    <source>
        <dbReference type="ARBA" id="ARBA00022989"/>
    </source>
</evidence>
<feature type="transmembrane region" description="Helical" evidence="6">
    <location>
        <begin position="137"/>
        <end position="158"/>
    </location>
</feature>
<comment type="subcellular location">
    <subcellularLocation>
        <location evidence="1">Cell membrane</location>
        <topology evidence="1">Multi-pass membrane protein</topology>
    </subcellularLocation>
</comment>
<sequence length="543" mass="58863">MLGTGSPAPGETGEGMVSHALALLQDSAPGRRGHWAAIALLALLAWLALEQLSAQLWFLPAGLRLALLWLVPTRRWGWLAAAEIGAQATKSLVLGYALFSTTFLAVCVAPWLIYAAVVYVFRGPEPAPAFDSPTRMIVFLLAGLLAAAGVSPLLWLFLVTVPMSMADSLVSVFAFLYGDLIGQIVAAPLLMAGLHGLLHSRRHPGLWRDLGLVLVGALAVFMLLQAYGGLAAYVLLLAFAPLFFLGFRHGWEGAAIGTAALGAVIQILVQGGLVTVSVTMLQLVLSVVGAGALVLGAASTALRLSHEALAQRHQELAAKNEELGTLAGELRLISQRLVRIEEQGQRELANELDYELGHAIHALGTRISLAFRDVRDEQGTRFLESLREQVREIQDSLRRALRQLRPPMLDSHGLRRALDGGPLREMLDDAGISFETGFGGPVDGLDDDARTTTYRICQALVREAVRLETVRRFGLQLHVGEAEAEGRPVDLRIELEFSPYAPHLPPLQPLPAVRDRVLSEHGRYTVEPMVHGQRHVVRFHAGD</sequence>
<evidence type="ECO:0000313" key="8">
    <source>
        <dbReference type="EMBL" id="TNJ32671.1"/>
    </source>
</evidence>
<evidence type="ECO:0000256" key="3">
    <source>
        <dbReference type="ARBA" id="ARBA00022692"/>
    </source>
</evidence>
<feature type="transmembrane region" description="Helical" evidence="6">
    <location>
        <begin position="56"/>
        <end position="73"/>
    </location>
</feature>
<evidence type="ECO:0000256" key="1">
    <source>
        <dbReference type="ARBA" id="ARBA00004651"/>
    </source>
</evidence>
<dbReference type="InterPro" id="IPR007895">
    <property type="entry name" value="MASE1"/>
</dbReference>
<keyword evidence="2" id="KW-1003">Cell membrane</keyword>
<feature type="transmembrane region" description="Helical" evidence="6">
    <location>
        <begin position="170"/>
        <end position="194"/>
    </location>
</feature>
<organism evidence="8 9">
    <name type="scientific">Arenimonas terrae</name>
    <dbReference type="NCBI Taxonomy" id="2546226"/>
    <lineage>
        <taxon>Bacteria</taxon>
        <taxon>Pseudomonadati</taxon>
        <taxon>Pseudomonadota</taxon>
        <taxon>Gammaproteobacteria</taxon>
        <taxon>Lysobacterales</taxon>
        <taxon>Lysobacteraceae</taxon>
        <taxon>Arenimonas</taxon>
    </lineage>
</organism>
<protein>
    <recommendedName>
        <fullName evidence="7">MASE1 domain-containing protein</fullName>
    </recommendedName>
</protein>
<evidence type="ECO:0000313" key="9">
    <source>
        <dbReference type="Proteomes" id="UP000305760"/>
    </source>
</evidence>
<comment type="caution">
    <text evidence="8">The sequence shown here is derived from an EMBL/GenBank/DDBJ whole genome shotgun (WGS) entry which is preliminary data.</text>
</comment>
<evidence type="ECO:0000256" key="5">
    <source>
        <dbReference type="ARBA" id="ARBA00023136"/>
    </source>
</evidence>
<evidence type="ECO:0000259" key="7">
    <source>
        <dbReference type="Pfam" id="PF05231"/>
    </source>
</evidence>
<feature type="transmembrane region" description="Helical" evidence="6">
    <location>
        <begin position="93"/>
        <end position="117"/>
    </location>
</feature>
<reference evidence="8 9" key="1">
    <citation type="submission" date="2019-03" db="EMBL/GenBank/DDBJ databases">
        <title>Arenimonas daejeonensis sp. nov., isolated from compost.</title>
        <authorList>
            <person name="Jeon C.O."/>
        </authorList>
    </citation>
    <scope>NUCLEOTIDE SEQUENCE [LARGE SCALE GENOMIC DNA]</scope>
    <source>
        <strain evidence="8 9">R29</strain>
    </source>
</reference>
<evidence type="ECO:0000256" key="6">
    <source>
        <dbReference type="SAM" id="Phobius"/>
    </source>
</evidence>
<keyword evidence="9" id="KW-1185">Reference proteome</keyword>
<dbReference type="AlphaFoldDB" id="A0A5C4RPL6"/>
<dbReference type="GO" id="GO:0005886">
    <property type="term" value="C:plasma membrane"/>
    <property type="evidence" value="ECO:0007669"/>
    <property type="project" value="UniProtKB-SubCell"/>
</dbReference>
<dbReference type="Pfam" id="PF05231">
    <property type="entry name" value="MASE1"/>
    <property type="match status" value="1"/>
</dbReference>
<keyword evidence="3 6" id="KW-0812">Transmembrane</keyword>
<feature type="transmembrane region" description="Helical" evidence="6">
    <location>
        <begin position="254"/>
        <end position="274"/>
    </location>
</feature>